<reference evidence="2" key="2">
    <citation type="submission" date="2020-05" db="EMBL/GenBank/DDBJ databases">
        <authorList>
            <person name="Kim H.-S."/>
            <person name="Proctor R.H."/>
            <person name="Brown D.W."/>
        </authorList>
    </citation>
    <scope>NUCLEOTIDE SEQUENCE</scope>
    <source>
        <strain evidence="2">NRRL 20472</strain>
    </source>
</reference>
<proteinExistence type="predicted"/>
<dbReference type="AlphaFoldDB" id="A0A8H4TVN5"/>
<name>A0A8H4TVN5_9HYPO</name>
<feature type="transmembrane region" description="Helical" evidence="1">
    <location>
        <begin position="493"/>
        <end position="511"/>
    </location>
</feature>
<feature type="transmembrane region" description="Helical" evidence="1">
    <location>
        <begin position="350"/>
        <end position="371"/>
    </location>
</feature>
<feature type="transmembrane region" description="Helical" evidence="1">
    <location>
        <begin position="574"/>
        <end position="594"/>
    </location>
</feature>
<dbReference type="Proteomes" id="UP000622797">
    <property type="component" value="Unassembled WGS sequence"/>
</dbReference>
<accession>A0A8H4TVN5</accession>
<feature type="transmembrane region" description="Helical" evidence="1">
    <location>
        <begin position="291"/>
        <end position="314"/>
    </location>
</feature>
<feature type="transmembrane region" description="Helical" evidence="1">
    <location>
        <begin position="142"/>
        <end position="161"/>
    </location>
</feature>
<keyword evidence="3" id="KW-1185">Reference proteome</keyword>
<keyword evidence="1" id="KW-1133">Transmembrane helix</keyword>
<feature type="transmembrane region" description="Helical" evidence="1">
    <location>
        <begin position="173"/>
        <end position="198"/>
    </location>
</feature>
<feature type="transmembrane region" description="Helical" evidence="1">
    <location>
        <begin position="210"/>
        <end position="231"/>
    </location>
</feature>
<protein>
    <submittedName>
        <fullName evidence="2">Uncharacterized protein</fullName>
    </submittedName>
</protein>
<feature type="transmembrane region" description="Helical" evidence="1">
    <location>
        <begin position="408"/>
        <end position="425"/>
    </location>
</feature>
<keyword evidence="1" id="KW-0812">Transmembrane</keyword>
<sequence length="598" mass="66698">MERLSGPVLLSGLLMSSVVYWHAFFIVDYLLLKYTPVLYERLRHTDRLRKLCLLILVIVRMTFGLTVSLPACIQAARTTPWGVDQPLNTAGKVCVVSQLAVWSNELPLIRFYSLELFIHHLLCLVATSNIILSPPTHQIKPLYIYLASLVGDIGPGSVMILRLAGHNISTSRLMYYVALGSTSILIFCRIGCAFYTLTHVLTDPYSLVDWVWVCSVLLFSFYSIYSAGCNLRWLGIIKVDPVRYHITYFSRFIVPISHSFIATACGTTLLSTLFLYGLYLDRPLKPLEIGLLSMNGLVATAFGLTWALVVRILYPHSASKSDPWGRLYLPLGTVLTGVWVWAISTQYTRYVARETILASSAINVPLFYAIAKVAQYYSAKDAAAAYDEKPPWDEGPIKRHLEMARENVAIFVISLALLASSILSLSETARLAIATCLVVQLRLRCNIVPLAAANLSGIAGFWMALLILVLEPGFLIFAITAPFIRCENPSGDIMKNYLLLGGTLLVALTVSREKAVSKSCEAKPKSCRIKKFHLITLILVFLCILQVIMVRKYLLPEERTPEISVGFKNFRSILSNPFTWLGVLQMSSLPVIVLRGMK</sequence>
<evidence type="ECO:0000313" key="3">
    <source>
        <dbReference type="Proteomes" id="UP000622797"/>
    </source>
</evidence>
<dbReference type="EMBL" id="JABEXW010000382">
    <property type="protein sequence ID" value="KAF4964916.1"/>
    <property type="molecule type" value="Genomic_DNA"/>
</dbReference>
<feature type="transmembrane region" description="Helical" evidence="1">
    <location>
        <begin position="53"/>
        <end position="76"/>
    </location>
</feature>
<feature type="transmembrane region" description="Helical" evidence="1">
    <location>
        <begin position="252"/>
        <end position="279"/>
    </location>
</feature>
<feature type="transmembrane region" description="Helical" evidence="1">
    <location>
        <begin position="12"/>
        <end position="32"/>
    </location>
</feature>
<feature type="transmembrane region" description="Helical" evidence="1">
    <location>
        <begin position="326"/>
        <end position="344"/>
    </location>
</feature>
<keyword evidence="1" id="KW-0472">Membrane</keyword>
<dbReference type="OrthoDB" id="5134073at2759"/>
<comment type="caution">
    <text evidence="2">The sequence shown here is derived from an EMBL/GenBank/DDBJ whole genome shotgun (WGS) entry which is preliminary data.</text>
</comment>
<feature type="transmembrane region" description="Helical" evidence="1">
    <location>
        <begin position="532"/>
        <end position="554"/>
    </location>
</feature>
<evidence type="ECO:0000313" key="2">
    <source>
        <dbReference type="EMBL" id="KAF4964916.1"/>
    </source>
</evidence>
<reference evidence="2" key="1">
    <citation type="journal article" date="2020" name="BMC Genomics">
        <title>Correction to: Identification and distribution of gene clusters required for synthesis of sphingolipid metabolism inhibitors in diverse species of the filamentous fungus Fusarium.</title>
        <authorList>
            <person name="Kim H.S."/>
            <person name="Lohmar J.M."/>
            <person name="Busman M."/>
            <person name="Brown D.W."/>
            <person name="Naumann T.A."/>
            <person name="Divon H.H."/>
            <person name="Lysoe E."/>
            <person name="Uhlig S."/>
            <person name="Proctor R.H."/>
        </authorList>
    </citation>
    <scope>NUCLEOTIDE SEQUENCE</scope>
    <source>
        <strain evidence="2">NRRL 20472</strain>
    </source>
</reference>
<evidence type="ECO:0000256" key="1">
    <source>
        <dbReference type="SAM" id="Phobius"/>
    </source>
</evidence>
<organism evidence="2 3">
    <name type="scientific">Fusarium sarcochroum</name>
    <dbReference type="NCBI Taxonomy" id="1208366"/>
    <lineage>
        <taxon>Eukaryota</taxon>
        <taxon>Fungi</taxon>
        <taxon>Dikarya</taxon>
        <taxon>Ascomycota</taxon>
        <taxon>Pezizomycotina</taxon>
        <taxon>Sordariomycetes</taxon>
        <taxon>Hypocreomycetidae</taxon>
        <taxon>Hypocreales</taxon>
        <taxon>Nectriaceae</taxon>
        <taxon>Fusarium</taxon>
        <taxon>Fusarium lateritium species complex</taxon>
    </lineage>
</organism>
<gene>
    <name evidence="2" type="ORF">FSARC_7188</name>
</gene>